<sequence>MVRQRSLPPAQAVPPRLSHSQEPGAHESPSTSTSSSTASTSWGENLYVGLSRETRMRIKAQARERPVPLFGWGYWWKTHYETLSVLVVLRAAVWGLALVLMHYCGMWAMEIPSGRIAWNPLIVVLSYVVAFTLCVIACIAMVHMEVHFGRQVAFSTIAATGVCSMHYTGMAAATFYTYSAPSPNAGYPPYLPLTIITVAVLVCVVSNVVLAHSAITARNRMAEMILTKRRLWRIMAEKDAAEQANELKQQFISVASHEIRTPLHTVNGYCDLLARTDLTEEQALYVTSIQQACHAINVIAGNVLDYSKLDRNNVELSARPVLMEPRKMVEDLARITEAKGVQPGQPGADVIISVAHDVPTAVYLDETYTFRVLMNLLSNAQKFCDEGYICVTVWMGTSEQLVASVADTGCGIPKNFRNALFEPFRQADTSMTRPRQGTGLGLSIVKHLVQRMSGTVEVDSVEGEGTTFTVKLPVTLPSYSPSHSKPPSPKPTGKRMRVVYRHKRTEELMMRLWAQFGYSMSSGSPLAPPAQLTEGVDAIWTDSESVIKSPSLRQLLTPAAPRVLPVYIVYLEREDLRALEPELSEARNVVLVKRPVILHHVVPWLEHPEEHMGAHLKPATSKVRFIVPPERAPSPMQLSPTPALPPSLLKEKYREREYGAGEAGPSRVRIEGLDVLLEPPKRRQRVLLVEDNLVNQRLGCRLLEKLGYEVTTADDGQQAVELLHSTTFQACLMDCQMPVLDGFSATRKIRELEKDGILSGHLPVVALTANVTSESEDECRSAGMDHFLPKPIKLVDLESILAKCARPLEEP</sequence>
<dbReference type="Pfam" id="PF03707">
    <property type="entry name" value="MHYT"/>
    <property type="match status" value="2"/>
</dbReference>
<evidence type="ECO:0000256" key="4">
    <source>
        <dbReference type="SAM" id="MobiDB-lite"/>
    </source>
</evidence>
<dbReference type="OrthoDB" id="60033at2759"/>
<feature type="domain" description="Response regulatory" evidence="7">
    <location>
        <begin position="685"/>
        <end position="805"/>
    </location>
</feature>
<dbReference type="Gene3D" id="3.40.50.2300">
    <property type="match status" value="1"/>
</dbReference>
<dbReference type="InterPro" id="IPR003594">
    <property type="entry name" value="HATPase_dom"/>
</dbReference>
<feature type="transmembrane region" description="Helical" evidence="5">
    <location>
        <begin position="154"/>
        <end position="178"/>
    </location>
</feature>
<keyword evidence="8" id="KW-0808">Transferase</keyword>
<dbReference type="Pfam" id="PF00072">
    <property type="entry name" value="Response_reg"/>
    <property type="match status" value="1"/>
</dbReference>
<dbReference type="Gene3D" id="3.30.565.10">
    <property type="entry name" value="Histidine kinase-like ATPase, C-terminal domain"/>
    <property type="match status" value="1"/>
</dbReference>
<dbReference type="InterPro" id="IPR036097">
    <property type="entry name" value="HisK_dim/P_sf"/>
</dbReference>
<dbReference type="HOGENOM" id="CLU_007057_0_0_1"/>
<dbReference type="SUPFAM" id="SSF52172">
    <property type="entry name" value="CheY-like"/>
    <property type="match status" value="1"/>
</dbReference>
<name>M2R0Y0_CERS8</name>
<keyword evidence="5" id="KW-1133">Transmembrane helix</keyword>
<evidence type="ECO:0000259" key="6">
    <source>
        <dbReference type="PROSITE" id="PS50109"/>
    </source>
</evidence>
<feature type="domain" description="Histidine kinase" evidence="6">
    <location>
        <begin position="254"/>
        <end position="476"/>
    </location>
</feature>
<dbReference type="SMART" id="SM00387">
    <property type="entry name" value="HATPase_c"/>
    <property type="match status" value="1"/>
</dbReference>
<dbReference type="STRING" id="914234.M2R0Y0"/>
<dbReference type="CDD" id="cd00082">
    <property type="entry name" value="HisKA"/>
    <property type="match status" value="1"/>
</dbReference>
<dbReference type="PRINTS" id="PR00344">
    <property type="entry name" value="BCTRLSENSOR"/>
</dbReference>
<feature type="region of interest" description="Disordered" evidence="4">
    <location>
        <begin position="1"/>
        <end position="40"/>
    </location>
</feature>
<protein>
    <submittedName>
        <fullName evidence="8">Histidine kinase</fullName>
    </submittedName>
</protein>
<dbReference type="CDD" id="cd16922">
    <property type="entry name" value="HATPase_EvgS-ArcB-TorS-like"/>
    <property type="match status" value="1"/>
</dbReference>
<keyword evidence="1 3" id="KW-0597">Phosphoprotein</keyword>
<proteinExistence type="predicted"/>
<dbReference type="InterPro" id="IPR001789">
    <property type="entry name" value="Sig_transdc_resp-reg_receiver"/>
</dbReference>
<dbReference type="InterPro" id="IPR011006">
    <property type="entry name" value="CheY-like_superfamily"/>
</dbReference>
<dbReference type="PROSITE" id="PS50109">
    <property type="entry name" value="HIS_KIN"/>
    <property type="match status" value="1"/>
</dbReference>
<dbReference type="InterPro" id="IPR005467">
    <property type="entry name" value="His_kinase_dom"/>
</dbReference>
<dbReference type="AlphaFoldDB" id="M2R0Y0"/>
<evidence type="ECO:0000313" key="8">
    <source>
        <dbReference type="EMBL" id="EMD32506.1"/>
    </source>
</evidence>
<feature type="compositionally biased region" description="Low complexity" evidence="4">
    <location>
        <begin position="28"/>
        <end position="40"/>
    </location>
</feature>
<evidence type="ECO:0000256" key="1">
    <source>
        <dbReference type="ARBA" id="ARBA00022553"/>
    </source>
</evidence>
<dbReference type="PANTHER" id="PTHR45339:SF1">
    <property type="entry name" value="HYBRID SIGNAL TRANSDUCTION HISTIDINE KINASE J"/>
    <property type="match status" value="1"/>
</dbReference>
<feature type="modified residue" description="4-aspartylphosphate" evidence="3">
    <location>
        <position position="734"/>
    </location>
</feature>
<keyword evidence="5" id="KW-0472">Membrane</keyword>
<keyword evidence="2" id="KW-0902">Two-component regulatory system</keyword>
<evidence type="ECO:0000313" key="9">
    <source>
        <dbReference type="Proteomes" id="UP000016930"/>
    </source>
</evidence>
<dbReference type="SUPFAM" id="SSF47384">
    <property type="entry name" value="Homodimeric domain of signal transducing histidine kinase"/>
    <property type="match status" value="1"/>
</dbReference>
<gene>
    <name evidence="8" type="ORF">CERSUDRAFT_118540</name>
</gene>
<organism evidence="8 9">
    <name type="scientific">Ceriporiopsis subvermispora (strain B)</name>
    <name type="common">White-rot fungus</name>
    <name type="synonym">Gelatoporia subvermispora</name>
    <dbReference type="NCBI Taxonomy" id="914234"/>
    <lineage>
        <taxon>Eukaryota</taxon>
        <taxon>Fungi</taxon>
        <taxon>Dikarya</taxon>
        <taxon>Basidiomycota</taxon>
        <taxon>Agaricomycotina</taxon>
        <taxon>Agaricomycetes</taxon>
        <taxon>Polyporales</taxon>
        <taxon>Gelatoporiaceae</taxon>
        <taxon>Gelatoporia</taxon>
    </lineage>
</organism>
<dbReference type="SMART" id="SM00448">
    <property type="entry name" value="REC"/>
    <property type="match status" value="1"/>
</dbReference>
<dbReference type="EMBL" id="KB445810">
    <property type="protein sequence ID" value="EMD32506.1"/>
    <property type="molecule type" value="Genomic_DNA"/>
</dbReference>
<dbReference type="InterPro" id="IPR036890">
    <property type="entry name" value="HATPase_C_sf"/>
</dbReference>
<dbReference type="Gene3D" id="1.10.287.130">
    <property type="match status" value="1"/>
</dbReference>
<dbReference type="SMART" id="SM00388">
    <property type="entry name" value="HisKA"/>
    <property type="match status" value="1"/>
</dbReference>
<dbReference type="SUPFAM" id="SSF55874">
    <property type="entry name" value="ATPase domain of HSP90 chaperone/DNA topoisomerase II/histidine kinase"/>
    <property type="match status" value="1"/>
</dbReference>
<dbReference type="GO" id="GO:0000155">
    <property type="term" value="F:phosphorelay sensor kinase activity"/>
    <property type="evidence" value="ECO:0007669"/>
    <property type="project" value="InterPro"/>
</dbReference>
<dbReference type="PROSITE" id="PS50110">
    <property type="entry name" value="RESPONSE_REGULATORY"/>
    <property type="match status" value="1"/>
</dbReference>
<keyword evidence="9" id="KW-1185">Reference proteome</keyword>
<dbReference type="CDD" id="cd17546">
    <property type="entry name" value="REC_hyHK_CKI1_RcsC-like"/>
    <property type="match status" value="1"/>
</dbReference>
<evidence type="ECO:0000256" key="3">
    <source>
        <dbReference type="PROSITE-ProRule" id="PRU00169"/>
    </source>
</evidence>
<feature type="transmembrane region" description="Helical" evidence="5">
    <location>
        <begin position="87"/>
        <end position="109"/>
    </location>
</feature>
<dbReference type="Pfam" id="PF00512">
    <property type="entry name" value="HisKA"/>
    <property type="match status" value="1"/>
</dbReference>
<evidence type="ECO:0000259" key="7">
    <source>
        <dbReference type="PROSITE" id="PS50110"/>
    </source>
</evidence>
<dbReference type="InterPro" id="IPR005330">
    <property type="entry name" value="MHYT_dom"/>
</dbReference>
<feature type="transmembrane region" description="Helical" evidence="5">
    <location>
        <begin position="190"/>
        <end position="211"/>
    </location>
</feature>
<keyword evidence="8" id="KW-0418">Kinase</keyword>
<dbReference type="InterPro" id="IPR003661">
    <property type="entry name" value="HisK_dim/P_dom"/>
</dbReference>
<dbReference type="Proteomes" id="UP000016930">
    <property type="component" value="Unassembled WGS sequence"/>
</dbReference>
<keyword evidence="5" id="KW-0812">Transmembrane</keyword>
<evidence type="ECO:0000256" key="2">
    <source>
        <dbReference type="ARBA" id="ARBA00023012"/>
    </source>
</evidence>
<dbReference type="PANTHER" id="PTHR45339">
    <property type="entry name" value="HYBRID SIGNAL TRANSDUCTION HISTIDINE KINASE J"/>
    <property type="match status" value="1"/>
</dbReference>
<reference evidence="8 9" key="1">
    <citation type="journal article" date="2012" name="Proc. Natl. Acad. Sci. U.S.A.">
        <title>Comparative genomics of Ceriporiopsis subvermispora and Phanerochaete chrysosporium provide insight into selective ligninolysis.</title>
        <authorList>
            <person name="Fernandez-Fueyo E."/>
            <person name="Ruiz-Duenas F.J."/>
            <person name="Ferreira P."/>
            <person name="Floudas D."/>
            <person name="Hibbett D.S."/>
            <person name="Canessa P."/>
            <person name="Larrondo L.F."/>
            <person name="James T.Y."/>
            <person name="Seelenfreund D."/>
            <person name="Lobos S."/>
            <person name="Polanco R."/>
            <person name="Tello M."/>
            <person name="Honda Y."/>
            <person name="Watanabe T."/>
            <person name="Watanabe T."/>
            <person name="Ryu J.S."/>
            <person name="Kubicek C.P."/>
            <person name="Schmoll M."/>
            <person name="Gaskell J."/>
            <person name="Hammel K.E."/>
            <person name="St John F.J."/>
            <person name="Vanden Wymelenberg A."/>
            <person name="Sabat G."/>
            <person name="Splinter BonDurant S."/>
            <person name="Syed K."/>
            <person name="Yadav J.S."/>
            <person name="Doddapaneni H."/>
            <person name="Subramanian V."/>
            <person name="Lavin J.L."/>
            <person name="Oguiza J.A."/>
            <person name="Perez G."/>
            <person name="Pisabarro A.G."/>
            <person name="Ramirez L."/>
            <person name="Santoyo F."/>
            <person name="Master E."/>
            <person name="Coutinho P.M."/>
            <person name="Henrissat B."/>
            <person name="Lombard V."/>
            <person name="Magnuson J.K."/>
            <person name="Kuees U."/>
            <person name="Hori C."/>
            <person name="Igarashi K."/>
            <person name="Samejima M."/>
            <person name="Held B.W."/>
            <person name="Barry K.W."/>
            <person name="LaButti K.M."/>
            <person name="Lapidus A."/>
            <person name="Lindquist E.A."/>
            <person name="Lucas S.M."/>
            <person name="Riley R."/>
            <person name="Salamov A.A."/>
            <person name="Hoffmeister D."/>
            <person name="Schwenk D."/>
            <person name="Hadar Y."/>
            <person name="Yarden O."/>
            <person name="de Vries R.P."/>
            <person name="Wiebenga A."/>
            <person name="Stenlid J."/>
            <person name="Eastwood D."/>
            <person name="Grigoriev I.V."/>
            <person name="Berka R.M."/>
            <person name="Blanchette R.A."/>
            <person name="Kersten P."/>
            <person name="Martinez A.T."/>
            <person name="Vicuna R."/>
            <person name="Cullen D."/>
        </authorList>
    </citation>
    <scope>NUCLEOTIDE SEQUENCE [LARGE SCALE GENOMIC DNA]</scope>
    <source>
        <strain evidence="8 9">B</strain>
    </source>
</reference>
<feature type="transmembrane region" description="Helical" evidence="5">
    <location>
        <begin position="121"/>
        <end position="142"/>
    </location>
</feature>
<evidence type="ECO:0000256" key="5">
    <source>
        <dbReference type="SAM" id="Phobius"/>
    </source>
</evidence>
<accession>M2R0Y0</accession>
<dbReference type="InterPro" id="IPR004358">
    <property type="entry name" value="Sig_transdc_His_kin-like_C"/>
</dbReference>
<dbReference type="Pfam" id="PF02518">
    <property type="entry name" value="HATPase_c"/>
    <property type="match status" value="1"/>
</dbReference>